<proteinExistence type="predicted"/>
<dbReference type="STRING" id="638301.HMPREF0444_1227"/>
<dbReference type="HOGENOM" id="CLU_2464695_0_0_9"/>
<gene>
    <name evidence="1" type="ORF">HMPREF0444_1227</name>
</gene>
<evidence type="ECO:0000313" key="1">
    <source>
        <dbReference type="EMBL" id="EEW37009.1"/>
    </source>
</evidence>
<dbReference type="EMBL" id="ACKZ01000020">
    <property type="protein sequence ID" value="EEW37009.1"/>
    <property type="molecule type" value="Genomic_DNA"/>
</dbReference>
<sequence>MEVGEMKRKFKIEKDMVDQLDEYSYEEKVKYAAILKILQEDGLTEEMIQKWGRWYKGKQGLLINLSKNVKEEMDDGDVPNFKTLQAFIRISDV</sequence>
<reference evidence="1 2" key="1">
    <citation type="submission" date="2009-08" db="EMBL/GenBank/DDBJ databases">
        <authorList>
            <person name="Muzny D."/>
            <person name="Qin X."/>
            <person name="Deng J."/>
            <person name="Jiang H."/>
            <person name="Liu Y."/>
            <person name="Qu J."/>
            <person name="Song X.-Z."/>
            <person name="Zhang L."/>
            <person name="Thornton R."/>
            <person name="Coyle M."/>
            <person name="Francisco L."/>
            <person name="Jackson L."/>
            <person name="Javaid M."/>
            <person name="Korchina V."/>
            <person name="Kovar C."/>
            <person name="Mata R."/>
            <person name="Mathew T."/>
            <person name="Ngo R."/>
            <person name="Nguyen L."/>
            <person name="Nguyen N."/>
            <person name="Okwuonu G."/>
            <person name="Ongeri F."/>
            <person name="Pham C."/>
            <person name="Simmons D."/>
            <person name="Wilczek-Boney K."/>
            <person name="Hale W."/>
            <person name="Jakkamsetti A."/>
            <person name="Pham P."/>
            <person name="Ruth R."/>
            <person name="San Lucas F."/>
            <person name="Warren J."/>
            <person name="Zhang J."/>
            <person name="Zhao Z."/>
            <person name="Zhou C."/>
            <person name="Zhu D."/>
            <person name="Lee S."/>
            <person name="Bess C."/>
            <person name="Blankenburg K."/>
            <person name="Forbes L."/>
            <person name="Fu Q."/>
            <person name="Gubbala S."/>
            <person name="Hirani K."/>
            <person name="Jayaseelan J.C."/>
            <person name="Lara F."/>
            <person name="Munidasa M."/>
            <person name="Palculict T."/>
            <person name="Patil S."/>
            <person name="Pu L.-L."/>
            <person name="Saada N."/>
            <person name="Tang L."/>
            <person name="Weissenberger G."/>
            <person name="Zhu Y."/>
            <person name="Hemphill L."/>
            <person name="Shang Y."/>
            <person name="Youmans B."/>
            <person name="Ayvaz T."/>
            <person name="Ross M."/>
            <person name="Santibanez J."/>
            <person name="Aqrawi P."/>
            <person name="Gross S."/>
            <person name="Joshi V."/>
            <person name="Fowler G."/>
            <person name="Nazareth L."/>
            <person name="Reid J."/>
            <person name="Worley K."/>
            <person name="Petrosino J."/>
            <person name="Highlander S."/>
            <person name="Gibbs R."/>
        </authorList>
    </citation>
    <scope>NUCLEOTIDE SEQUENCE [LARGE SCALE GENOMIC DNA]</scope>
    <source>
        <strain evidence="1 2">ATCC 49175</strain>
    </source>
</reference>
<comment type="caution">
    <text evidence="1">The sequence shown here is derived from an EMBL/GenBank/DDBJ whole genome shotgun (WGS) entry which is preliminary data.</text>
</comment>
<name>C8NH32_9LACT</name>
<dbReference type="AlphaFoldDB" id="C8NH32"/>
<protein>
    <submittedName>
        <fullName evidence="1">Uncharacterized protein</fullName>
    </submittedName>
</protein>
<keyword evidence="2" id="KW-1185">Reference proteome</keyword>
<organism evidence="1 2">
    <name type="scientific">Granulicatella adiacens ATCC 49175</name>
    <dbReference type="NCBI Taxonomy" id="638301"/>
    <lineage>
        <taxon>Bacteria</taxon>
        <taxon>Bacillati</taxon>
        <taxon>Bacillota</taxon>
        <taxon>Bacilli</taxon>
        <taxon>Lactobacillales</taxon>
        <taxon>Carnobacteriaceae</taxon>
        <taxon>Granulicatella</taxon>
    </lineage>
</organism>
<evidence type="ECO:0000313" key="2">
    <source>
        <dbReference type="Proteomes" id="UP000005926"/>
    </source>
</evidence>
<accession>C8NH32</accession>
<dbReference type="Proteomes" id="UP000005926">
    <property type="component" value="Unassembled WGS sequence"/>
</dbReference>